<reference evidence="7 8" key="1">
    <citation type="submission" date="2018-03" db="EMBL/GenBank/DDBJ databases">
        <title>Finding Nemo's genes: A chromosome-scale reference assembly of the genome of the orange clownfish Amphiprion percula.</title>
        <authorList>
            <person name="Lehmann R."/>
        </authorList>
    </citation>
    <scope>NUCLEOTIDE SEQUENCE</scope>
</reference>
<name>A0A3P8SBC2_AMPPE</name>
<keyword evidence="8" id="KW-1185">Reference proteome</keyword>
<evidence type="ECO:0000256" key="2">
    <source>
        <dbReference type="ARBA" id="ARBA00008670"/>
    </source>
</evidence>
<dbReference type="PANTHER" id="PTHR11471:SF57">
    <property type="entry name" value="CD154"/>
    <property type="match status" value="1"/>
</dbReference>
<comment type="similarity">
    <text evidence="2">Belongs to the tumor necrosis factor family.</text>
</comment>
<evidence type="ECO:0000256" key="3">
    <source>
        <dbReference type="ARBA" id="ARBA00022514"/>
    </source>
</evidence>
<dbReference type="Gene3D" id="2.60.120.40">
    <property type="match status" value="1"/>
</dbReference>
<dbReference type="AlphaFoldDB" id="A0A3P8SBC2"/>
<dbReference type="OMA" id="QLSVWVQ"/>
<keyword evidence="5" id="KW-0812">Transmembrane</keyword>
<dbReference type="Pfam" id="PF00229">
    <property type="entry name" value="TNF"/>
    <property type="match status" value="1"/>
</dbReference>
<evidence type="ECO:0000313" key="8">
    <source>
        <dbReference type="Proteomes" id="UP000265080"/>
    </source>
</evidence>
<sequence>MINTYQTSLAPPPVPPRPNRPQTILFPAPLPSQSHTKVLIRFLVGVVVLHLLLSVGGFIFLYHNDQLLKETEERSQMKGAEVRKLKGNGARAAFLSSDDQEMTRTVSAHMLVELESHTPKKKPGYLQWNKQHSIRKNIGIYRSSWLTILRPGDYFVYSMVTFTKNDHVNALESVVKLRKNSKGNETNVMEAFCDLDSSGSEEILHKCTATQGRLITLEEGNQLSVWVQNLSLVNYENEVTTFGMYKL</sequence>
<accession>A0A3P8SBC2</accession>
<organism evidence="7 8">
    <name type="scientific">Amphiprion percula</name>
    <name type="common">Orange clownfish</name>
    <name type="synonym">Lutjanus percula</name>
    <dbReference type="NCBI Taxonomy" id="161767"/>
    <lineage>
        <taxon>Eukaryota</taxon>
        <taxon>Metazoa</taxon>
        <taxon>Chordata</taxon>
        <taxon>Craniata</taxon>
        <taxon>Vertebrata</taxon>
        <taxon>Euteleostomi</taxon>
        <taxon>Actinopterygii</taxon>
        <taxon>Neopterygii</taxon>
        <taxon>Teleostei</taxon>
        <taxon>Neoteleostei</taxon>
        <taxon>Acanthomorphata</taxon>
        <taxon>Ovalentaria</taxon>
        <taxon>Pomacentridae</taxon>
        <taxon>Amphiprion</taxon>
    </lineage>
</organism>
<dbReference type="GO" id="GO:0006955">
    <property type="term" value="P:immune response"/>
    <property type="evidence" value="ECO:0007669"/>
    <property type="project" value="InterPro"/>
</dbReference>
<dbReference type="GO" id="GO:0005164">
    <property type="term" value="F:tumor necrosis factor receptor binding"/>
    <property type="evidence" value="ECO:0007669"/>
    <property type="project" value="InterPro"/>
</dbReference>
<keyword evidence="4 5" id="KW-0472">Membrane</keyword>
<keyword evidence="3" id="KW-0202">Cytokine</keyword>
<keyword evidence="5" id="KW-1133">Transmembrane helix</keyword>
<dbReference type="STRING" id="161767.ENSAPEP00000009958"/>
<evidence type="ECO:0000256" key="5">
    <source>
        <dbReference type="SAM" id="Phobius"/>
    </source>
</evidence>
<dbReference type="InterPro" id="IPR006052">
    <property type="entry name" value="TNF_dom"/>
</dbReference>
<dbReference type="PANTHER" id="PTHR11471">
    <property type="entry name" value="TUMOR NECROSIS FACTOR FAMILY MEMBER"/>
    <property type="match status" value="1"/>
</dbReference>
<dbReference type="Ensembl" id="ENSAPET00000010227.1">
    <property type="protein sequence ID" value="ENSAPEP00000009958.1"/>
    <property type="gene ID" value="ENSAPEG00000007155.1"/>
</dbReference>
<evidence type="ECO:0000313" key="7">
    <source>
        <dbReference type="Ensembl" id="ENSAPEP00000009958.1"/>
    </source>
</evidence>
<evidence type="ECO:0000256" key="1">
    <source>
        <dbReference type="ARBA" id="ARBA00004370"/>
    </source>
</evidence>
<evidence type="ECO:0000259" key="6">
    <source>
        <dbReference type="PROSITE" id="PS50049"/>
    </source>
</evidence>
<dbReference type="GO" id="GO:0005125">
    <property type="term" value="F:cytokine activity"/>
    <property type="evidence" value="ECO:0007669"/>
    <property type="project" value="UniProtKB-KW"/>
</dbReference>
<feature type="transmembrane region" description="Helical" evidence="5">
    <location>
        <begin position="38"/>
        <end position="62"/>
    </location>
</feature>
<dbReference type="GO" id="GO:0005615">
    <property type="term" value="C:extracellular space"/>
    <property type="evidence" value="ECO:0007669"/>
    <property type="project" value="UniProtKB-KW"/>
</dbReference>
<dbReference type="PROSITE" id="PS50049">
    <property type="entry name" value="THD_2"/>
    <property type="match status" value="1"/>
</dbReference>
<dbReference type="GeneTree" id="ENSGT00510000051633"/>
<protein>
    <submittedName>
        <fullName evidence="7">CD40 ligand</fullName>
    </submittedName>
</protein>
<reference evidence="7" key="2">
    <citation type="submission" date="2025-08" db="UniProtKB">
        <authorList>
            <consortium name="Ensembl"/>
        </authorList>
    </citation>
    <scope>IDENTIFICATION</scope>
</reference>
<reference evidence="7" key="3">
    <citation type="submission" date="2025-09" db="UniProtKB">
        <authorList>
            <consortium name="Ensembl"/>
        </authorList>
    </citation>
    <scope>IDENTIFICATION</scope>
</reference>
<dbReference type="InterPro" id="IPR008983">
    <property type="entry name" value="Tumour_necrosis_fac-like_dom"/>
</dbReference>
<comment type="subcellular location">
    <subcellularLocation>
        <location evidence="1">Membrane</location>
    </subcellularLocation>
</comment>
<proteinExistence type="inferred from homology"/>
<dbReference type="Proteomes" id="UP000265080">
    <property type="component" value="Chromosome 13"/>
</dbReference>
<evidence type="ECO:0000256" key="4">
    <source>
        <dbReference type="ARBA" id="ARBA00023136"/>
    </source>
</evidence>
<dbReference type="GO" id="GO:0016020">
    <property type="term" value="C:membrane"/>
    <property type="evidence" value="ECO:0007669"/>
    <property type="project" value="UniProtKB-SubCell"/>
</dbReference>
<dbReference type="SUPFAM" id="SSF49842">
    <property type="entry name" value="TNF-like"/>
    <property type="match status" value="1"/>
</dbReference>
<feature type="domain" description="THD" evidence="6">
    <location>
        <begin position="106"/>
        <end position="247"/>
    </location>
</feature>